<dbReference type="PANTHER" id="PTHR34227">
    <property type="entry name" value="CHAPERONE PROTEIN YCDY"/>
    <property type="match status" value="1"/>
</dbReference>
<name>C7N4A9_SLAHD</name>
<dbReference type="InterPro" id="IPR050289">
    <property type="entry name" value="TorD/DmsD_chaperones"/>
</dbReference>
<dbReference type="STRING" id="471855.Shel_06850"/>
<dbReference type="KEGG" id="shi:Shel_06850"/>
<dbReference type="Pfam" id="PF02613">
    <property type="entry name" value="Nitrate_red_del"/>
    <property type="match status" value="1"/>
</dbReference>
<evidence type="ECO:0000313" key="3">
    <source>
        <dbReference type="Proteomes" id="UP000002026"/>
    </source>
</evidence>
<dbReference type="InterPro" id="IPR026269">
    <property type="entry name" value="DmsD-type"/>
</dbReference>
<dbReference type="SUPFAM" id="SSF89155">
    <property type="entry name" value="TorD-like"/>
    <property type="match status" value="1"/>
</dbReference>
<dbReference type="PIRSF" id="PIRSF004690">
    <property type="entry name" value="DmsD"/>
    <property type="match status" value="1"/>
</dbReference>
<reference evidence="2 3" key="1">
    <citation type="journal article" date="2009" name="Stand. Genomic Sci.">
        <title>Complete genome sequence of Slackia heliotrinireducens type strain (RHS 1).</title>
        <authorList>
            <person name="Pukall R."/>
            <person name="Lapidus A."/>
            <person name="Nolan M."/>
            <person name="Copeland A."/>
            <person name="Glavina Del Rio T."/>
            <person name="Lucas S."/>
            <person name="Chen F."/>
            <person name="Tice H."/>
            <person name="Cheng J.F."/>
            <person name="Chertkov O."/>
            <person name="Bruce D."/>
            <person name="Goodwin L."/>
            <person name="Kuske C."/>
            <person name="Brettin T."/>
            <person name="Detter J.C."/>
            <person name="Han C."/>
            <person name="Pitluck S."/>
            <person name="Pati A."/>
            <person name="Mavrommatis K."/>
            <person name="Ivanova N."/>
            <person name="Ovchinnikova G."/>
            <person name="Chen A."/>
            <person name="Palaniappan K."/>
            <person name="Schneider S."/>
            <person name="Rohde M."/>
            <person name="Chain P."/>
            <person name="D'haeseleer P."/>
            <person name="Goker M."/>
            <person name="Bristow J."/>
            <person name="Eisen J.A."/>
            <person name="Markowitz V."/>
            <person name="Kyrpides N.C."/>
            <person name="Klenk H.P."/>
            <person name="Hugenholtz P."/>
        </authorList>
    </citation>
    <scope>NUCLEOTIDE SEQUENCE [LARGE SCALE GENOMIC DNA]</scope>
    <source>
        <strain evidence="3">ATCC 29202 / DSM 20476 / NCTC 11029 / RHS 1</strain>
    </source>
</reference>
<evidence type="ECO:0000313" key="2">
    <source>
        <dbReference type="EMBL" id="ACV21744.1"/>
    </source>
</evidence>
<dbReference type="Gene3D" id="1.10.3480.10">
    <property type="entry name" value="TorD-like"/>
    <property type="match status" value="1"/>
</dbReference>
<proteinExistence type="predicted"/>
<dbReference type="eggNOG" id="COG3381">
    <property type="taxonomic scope" value="Bacteria"/>
</dbReference>
<keyword evidence="3" id="KW-1185">Reference proteome</keyword>
<dbReference type="EMBL" id="CP001684">
    <property type="protein sequence ID" value="ACV21744.1"/>
    <property type="molecule type" value="Genomic_DNA"/>
</dbReference>
<organism evidence="2 3">
    <name type="scientific">Slackia heliotrinireducens (strain ATCC 29202 / DSM 20476 / NCTC 11029 / RHS 1)</name>
    <name type="common">Peptococcus heliotrinreducens</name>
    <dbReference type="NCBI Taxonomy" id="471855"/>
    <lineage>
        <taxon>Bacteria</taxon>
        <taxon>Bacillati</taxon>
        <taxon>Actinomycetota</taxon>
        <taxon>Coriobacteriia</taxon>
        <taxon>Eggerthellales</taxon>
        <taxon>Eggerthellaceae</taxon>
        <taxon>Slackia</taxon>
    </lineage>
</organism>
<evidence type="ECO:0000256" key="1">
    <source>
        <dbReference type="ARBA" id="ARBA00023186"/>
    </source>
</evidence>
<accession>C7N4A9</accession>
<dbReference type="InterPro" id="IPR020945">
    <property type="entry name" value="DMSO/NO3_reduct_chaperone"/>
</dbReference>
<dbReference type="HOGENOM" id="CLU_077650_7_1_11"/>
<keyword evidence="1" id="KW-0143">Chaperone</keyword>
<protein>
    <submittedName>
        <fullName evidence="2">Uncharacterized component of anaerobic dehydrogenase</fullName>
    </submittedName>
</protein>
<dbReference type="PANTHER" id="PTHR34227:SF13">
    <property type="entry name" value="TAT PROOFREADING CHAPERONE DMSD-RELATED"/>
    <property type="match status" value="1"/>
</dbReference>
<gene>
    <name evidence="2" type="ordered locus">Shel_06850</name>
</gene>
<dbReference type="Proteomes" id="UP000002026">
    <property type="component" value="Chromosome"/>
</dbReference>
<sequence length="235" mass="27170">METEFVRRERAMNEKEPWCVTDEAAMREMLDDEDFRAAFAGAMRLLGTIFLLRPIHGEALEAVQALEVMDLRADWPFGTEDQLDQAQGLLRAGANEDLYKRDLEFMRLFRGTGNRKAAPYGSVYMDHDRVLFGWTWNALRDWMRSNGVTTLYQEREPEDQIGRMMLLAAELSDSRPDLLPEFLGDHFLPWADHFLELFQADTQSFTYTGAAVLARLTLDDVAHLLAVQPARRRFF</sequence>
<dbReference type="AlphaFoldDB" id="C7N4A9"/>
<dbReference type="RefSeq" id="WP_012797849.1">
    <property type="nucleotide sequence ID" value="NC_013165.1"/>
</dbReference>
<dbReference type="InterPro" id="IPR036411">
    <property type="entry name" value="TorD-like_sf"/>
</dbReference>